<evidence type="ECO:0000313" key="3">
    <source>
        <dbReference type="Proteomes" id="UP000006727"/>
    </source>
</evidence>
<evidence type="ECO:0000259" key="1">
    <source>
        <dbReference type="PROSITE" id="PS50104"/>
    </source>
</evidence>
<dbReference type="GO" id="GO:0007165">
    <property type="term" value="P:signal transduction"/>
    <property type="evidence" value="ECO:0007669"/>
    <property type="project" value="InterPro"/>
</dbReference>
<dbReference type="GO" id="GO:0006952">
    <property type="term" value="P:defense response"/>
    <property type="evidence" value="ECO:0007669"/>
    <property type="project" value="InterPro"/>
</dbReference>
<dbReference type="Gene3D" id="3.40.50.300">
    <property type="entry name" value="P-loop containing nucleotide triphosphate hydrolases"/>
    <property type="match status" value="1"/>
</dbReference>
<dbReference type="InterPro" id="IPR027417">
    <property type="entry name" value="P-loop_NTPase"/>
</dbReference>
<dbReference type="Pfam" id="PF13676">
    <property type="entry name" value="TIR_2"/>
    <property type="match status" value="1"/>
</dbReference>
<dbReference type="SUPFAM" id="SSF52200">
    <property type="entry name" value="Toll/Interleukin receptor TIR domain"/>
    <property type="match status" value="1"/>
</dbReference>
<dbReference type="PROSITE" id="PS50104">
    <property type="entry name" value="TIR"/>
    <property type="match status" value="1"/>
</dbReference>
<feature type="domain" description="TIR" evidence="1">
    <location>
        <begin position="46"/>
        <end position="203"/>
    </location>
</feature>
<dbReference type="Pfam" id="PF00931">
    <property type="entry name" value="NB-ARC"/>
    <property type="match status" value="1"/>
</dbReference>
<dbReference type="InterPro" id="IPR002182">
    <property type="entry name" value="NB-ARC"/>
</dbReference>
<dbReference type="InterPro" id="IPR044974">
    <property type="entry name" value="Disease_R_plants"/>
</dbReference>
<dbReference type="SUPFAM" id="SSF52058">
    <property type="entry name" value="L domain-like"/>
    <property type="match status" value="2"/>
</dbReference>
<dbReference type="SMART" id="SM00255">
    <property type="entry name" value="TIR"/>
    <property type="match status" value="1"/>
</dbReference>
<dbReference type="Gene3D" id="3.40.50.10140">
    <property type="entry name" value="Toll/interleukin-1 receptor homology (TIR) domain"/>
    <property type="match status" value="1"/>
</dbReference>
<dbReference type="Gene3D" id="3.80.10.10">
    <property type="entry name" value="Ribonuclease Inhibitor"/>
    <property type="match status" value="3"/>
</dbReference>
<accession>A0A7I4BKU3</accession>
<dbReference type="PRINTS" id="PR00364">
    <property type="entry name" value="DISEASERSIST"/>
</dbReference>
<dbReference type="InParanoid" id="A0A7I4BKU3"/>
<dbReference type="Proteomes" id="UP000006727">
    <property type="component" value="Chromosome 17"/>
</dbReference>
<reference evidence="2 3" key="2">
    <citation type="journal article" date="2018" name="Plant J.">
        <title>The Physcomitrella patens chromosome-scale assembly reveals moss genome structure and evolution.</title>
        <authorList>
            <person name="Lang D."/>
            <person name="Ullrich K.K."/>
            <person name="Murat F."/>
            <person name="Fuchs J."/>
            <person name="Jenkins J."/>
            <person name="Haas F.B."/>
            <person name="Piednoel M."/>
            <person name="Gundlach H."/>
            <person name="Van Bel M."/>
            <person name="Meyberg R."/>
            <person name="Vives C."/>
            <person name="Morata J."/>
            <person name="Symeonidi A."/>
            <person name="Hiss M."/>
            <person name="Muchero W."/>
            <person name="Kamisugi Y."/>
            <person name="Saleh O."/>
            <person name="Blanc G."/>
            <person name="Decker E.L."/>
            <person name="van Gessel N."/>
            <person name="Grimwood J."/>
            <person name="Hayes R.D."/>
            <person name="Graham S.W."/>
            <person name="Gunter L.E."/>
            <person name="McDaniel S.F."/>
            <person name="Hoernstein S.N.W."/>
            <person name="Larsson A."/>
            <person name="Li F.W."/>
            <person name="Perroud P.F."/>
            <person name="Phillips J."/>
            <person name="Ranjan P."/>
            <person name="Rokshar D.S."/>
            <person name="Rothfels C.J."/>
            <person name="Schneider L."/>
            <person name="Shu S."/>
            <person name="Stevenson D.W."/>
            <person name="Thummler F."/>
            <person name="Tillich M."/>
            <person name="Villarreal Aguilar J.C."/>
            <person name="Widiez T."/>
            <person name="Wong G.K."/>
            <person name="Wymore A."/>
            <person name="Zhang Y."/>
            <person name="Zimmer A.D."/>
            <person name="Quatrano R.S."/>
            <person name="Mayer K.F.X."/>
            <person name="Goodstein D."/>
            <person name="Casacuberta J.M."/>
            <person name="Vandepoele K."/>
            <person name="Reski R."/>
            <person name="Cuming A.C."/>
            <person name="Tuskan G.A."/>
            <person name="Maumus F."/>
            <person name="Salse J."/>
            <person name="Schmutz J."/>
            <person name="Rensing S.A."/>
        </authorList>
    </citation>
    <scope>NUCLEOTIDE SEQUENCE [LARGE SCALE GENOMIC DNA]</scope>
    <source>
        <strain evidence="2 3">cv. Gransden 2004</strain>
    </source>
</reference>
<organism evidence="2 3">
    <name type="scientific">Physcomitrium patens</name>
    <name type="common">Spreading-leaved earth moss</name>
    <name type="synonym">Physcomitrella patens</name>
    <dbReference type="NCBI Taxonomy" id="3218"/>
    <lineage>
        <taxon>Eukaryota</taxon>
        <taxon>Viridiplantae</taxon>
        <taxon>Streptophyta</taxon>
        <taxon>Embryophyta</taxon>
        <taxon>Bryophyta</taxon>
        <taxon>Bryophytina</taxon>
        <taxon>Bryopsida</taxon>
        <taxon>Funariidae</taxon>
        <taxon>Funariales</taxon>
        <taxon>Funariaceae</taxon>
        <taxon>Physcomitrium</taxon>
    </lineage>
</organism>
<reference evidence="2 3" key="1">
    <citation type="journal article" date="2008" name="Science">
        <title>The Physcomitrella genome reveals evolutionary insights into the conquest of land by plants.</title>
        <authorList>
            <person name="Rensing S."/>
            <person name="Lang D."/>
            <person name="Zimmer A."/>
            <person name="Terry A."/>
            <person name="Salamov A."/>
            <person name="Shapiro H."/>
            <person name="Nishiyama T."/>
            <person name="Perroud P.-F."/>
            <person name="Lindquist E."/>
            <person name="Kamisugi Y."/>
            <person name="Tanahashi T."/>
            <person name="Sakakibara K."/>
            <person name="Fujita T."/>
            <person name="Oishi K."/>
            <person name="Shin-I T."/>
            <person name="Kuroki Y."/>
            <person name="Toyoda A."/>
            <person name="Suzuki Y."/>
            <person name="Hashimoto A."/>
            <person name="Yamaguchi K."/>
            <person name="Sugano A."/>
            <person name="Kohara Y."/>
            <person name="Fujiyama A."/>
            <person name="Anterola A."/>
            <person name="Aoki S."/>
            <person name="Ashton N."/>
            <person name="Barbazuk W.B."/>
            <person name="Barker E."/>
            <person name="Bennetzen J."/>
            <person name="Bezanilla M."/>
            <person name="Blankenship R."/>
            <person name="Cho S.H."/>
            <person name="Dutcher S."/>
            <person name="Estelle M."/>
            <person name="Fawcett J.A."/>
            <person name="Gundlach H."/>
            <person name="Hanada K."/>
            <person name="Heyl A."/>
            <person name="Hicks K.A."/>
            <person name="Hugh J."/>
            <person name="Lohr M."/>
            <person name="Mayer K."/>
            <person name="Melkozernov A."/>
            <person name="Murata T."/>
            <person name="Nelson D."/>
            <person name="Pils B."/>
            <person name="Prigge M."/>
            <person name="Reiss B."/>
            <person name="Renner T."/>
            <person name="Rombauts S."/>
            <person name="Rushton P."/>
            <person name="Sanderfoot A."/>
            <person name="Schween G."/>
            <person name="Shiu S.-H."/>
            <person name="Stueber K."/>
            <person name="Theodoulou F.L."/>
            <person name="Tu H."/>
            <person name="Van de Peer Y."/>
            <person name="Verrier P.J."/>
            <person name="Waters E."/>
            <person name="Wood A."/>
            <person name="Yang L."/>
            <person name="Cove D."/>
            <person name="Cuming A."/>
            <person name="Hasebe M."/>
            <person name="Lucas S."/>
            <person name="Mishler D.B."/>
            <person name="Reski R."/>
            <person name="Grigoriev I."/>
            <person name="Quatrano R.S."/>
            <person name="Boore J.L."/>
        </authorList>
    </citation>
    <scope>NUCLEOTIDE SEQUENCE [LARGE SCALE GENOMIC DNA]</scope>
    <source>
        <strain evidence="2 3">cv. Gransden 2004</strain>
    </source>
</reference>
<dbReference type="AlphaFoldDB" id="A0A7I4BKU3"/>
<evidence type="ECO:0000313" key="2">
    <source>
        <dbReference type="EnsemblPlants" id="Pp3c17_9290V3.3"/>
    </source>
</evidence>
<sequence>MAYNKDLGRKLIDVFSDTVRAERPNRDSGWNQLNPDEGYGNSELQGKHKIFLSHSGAQKNFVEDLCVQLENVNRFPFFDQRIDSLPLGERFPDAIFRAAKQCQVAVAVLSEEFFTSKWPMLELVAFMEEQKLGVNKGLKILPLFFKISLTELKDSTRRNKIKIDRWKYALEELPKFNGIGYVEQGEGDSSYRNKVAEALCELVQPDVRWGKDVQGRLRICRRILAKVEKTCPSRRDGGRVVGLYGAGGIGKTTFCKELLDELETKFHGKVCHMEIGSHTHEKFLQLLIRCLTETDSRRGFENWDHGQCQNYLQKEVRRKETFLAIDNVSPETATQASVYLDFGFHENSVVLVTARTRSILTSHLQIDERDCMEMPDLEKNEATRLFLKRVGLGDDSVWIKDHDNIVQKCVEECLYSKGDDADHHYHPLSLLVLGGQLRSVDPSKWQEILAEEPDIKFNLSGEMPHPVFSIFERSYYSLGRAEQLLFMDVAFFTPERYLHVLKLLNTRGMLEDLGDGSCSIRMHDLFREFAKWKAKAMNLDTQECLYVTDNITELRKERAGNCCQELARIALKLGYDLRSFAGIQWKYFSNVVVLKLFECDLGDEVLDLKWLKLLKSLDVNGCEGLTQLPGLQELKDLTYLRLVSVEIDIETLNQLPVSLKYLHLQDLRNLPNLDHCTNLLELTVEECRSEYPDLSKLSLIQKIYFSGPFCKAPTVRGLSSRLSNLQSLRVVAYHSGPLRCLEGLGELIGLQELQLLHVDSTELPDFHRFTNLKKMEVLGDSLTRLSGLGSLPKLEQIILKGCRNLRCLERLEQLPRLQLLHVGGCRNLASLEVYNCVNLTMCLGLSDLTALKELHLSNVGVSDVPDLKELYLRNVGLPLHLVKPRVRSNFSSLKILNLQGCTELKSLEEMGPLPALLQLDISYCSKLMDVPDLSKSRKLELLDFSHSAVEWILRYEDLYTLASLPLLKPVTIMKKEYSAEANQKRKQKMLSWQPKYFGMDYETFYDMNTRFMFKRMTGEFDNDFQEGYSLLQRVASEKKPISA</sequence>
<dbReference type="InterPro" id="IPR035897">
    <property type="entry name" value="Toll_tir_struct_dom_sf"/>
</dbReference>
<reference evidence="2" key="3">
    <citation type="submission" date="2020-12" db="UniProtKB">
        <authorList>
            <consortium name="EnsemblPlants"/>
        </authorList>
    </citation>
    <scope>IDENTIFICATION</scope>
</reference>
<dbReference type="EMBL" id="ABEU02000017">
    <property type="status" value="NOT_ANNOTATED_CDS"/>
    <property type="molecule type" value="Genomic_DNA"/>
</dbReference>
<dbReference type="InterPro" id="IPR032675">
    <property type="entry name" value="LRR_dom_sf"/>
</dbReference>
<keyword evidence="3" id="KW-1185">Reference proteome</keyword>
<name>A0A7I4BKU3_PHYPA</name>
<dbReference type="GO" id="GO:0043531">
    <property type="term" value="F:ADP binding"/>
    <property type="evidence" value="ECO:0007669"/>
    <property type="project" value="InterPro"/>
</dbReference>
<dbReference type="PANTHER" id="PTHR11017:SF579">
    <property type="entry name" value="TIR DOMAIN-CONTAINING PROTEIN"/>
    <property type="match status" value="1"/>
</dbReference>
<dbReference type="EnsemblPlants" id="Pp3c17_9290V3.3">
    <property type="protein sequence ID" value="Pp3c17_9290V3.3"/>
    <property type="gene ID" value="Pp3c17_9290"/>
</dbReference>
<protein>
    <recommendedName>
        <fullName evidence="1">TIR domain-containing protein</fullName>
    </recommendedName>
</protein>
<dbReference type="PANTHER" id="PTHR11017">
    <property type="entry name" value="LEUCINE-RICH REPEAT-CONTAINING PROTEIN"/>
    <property type="match status" value="1"/>
</dbReference>
<dbReference type="InterPro" id="IPR000157">
    <property type="entry name" value="TIR_dom"/>
</dbReference>
<dbReference type="Gramene" id="Pp3c17_9290V3.3">
    <property type="protein sequence ID" value="Pp3c17_9290V3.3"/>
    <property type="gene ID" value="Pp3c17_9290"/>
</dbReference>
<dbReference type="SUPFAM" id="SSF52540">
    <property type="entry name" value="P-loop containing nucleoside triphosphate hydrolases"/>
    <property type="match status" value="1"/>
</dbReference>
<proteinExistence type="predicted"/>